<keyword evidence="5 11" id="KW-0808">Transferase</keyword>
<evidence type="ECO:0000256" key="11">
    <source>
        <dbReference type="HAMAP-Rule" id="MF_00109"/>
    </source>
</evidence>
<evidence type="ECO:0000256" key="1">
    <source>
        <dbReference type="ARBA" id="ARBA00004842"/>
    </source>
</evidence>
<evidence type="ECO:0000256" key="8">
    <source>
        <dbReference type="ARBA" id="ARBA00022840"/>
    </source>
</evidence>
<feature type="binding site" evidence="11">
    <location>
        <position position="137"/>
    </location>
    <ligand>
        <name>substrate</name>
    </ligand>
</feature>
<proteinExistence type="inferred from homology"/>
<keyword evidence="9 11" id="KW-0057">Aromatic amino acid biosynthesis</keyword>
<dbReference type="EC" id="2.7.1.71" evidence="3 11"/>
<keyword evidence="11" id="KW-0460">Magnesium</keyword>
<dbReference type="EMBL" id="JBBMER010000002">
    <property type="protein sequence ID" value="MEQ2378928.1"/>
    <property type="molecule type" value="Genomic_DNA"/>
</dbReference>
<name>A0ABV1BT53_9FIRM</name>
<sequence>MNNIVLIGFMGSGKTTFGRWVSRRHNRKFYDTDEYIEKKQNTTISEIFATKGEEAFRDMETETVKELSDTLDNCVISVGGGLVLREVNRELLRKLGTVVYLKASEEELCKRLSKDTKRPLLQGGGLHEKIHNLMEQREDIYLDAADMIVDTQKMSFEQMYTAIIKNMED</sequence>
<feature type="binding site" evidence="11">
    <location>
        <position position="15"/>
    </location>
    <ligand>
        <name>Mg(2+)</name>
        <dbReference type="ChEBI" id="CHEBI:18420"/>
    </ligand>
</feature>
<evidence type="ECO:0000256" key="5">
    <source>
        <dbReference type="ARBA" id="ARBA00022679"/>
    </source>
</evidence>
<keyword evidence="13" id="KW-1185">Reference proteome</keyword>
<evidence type="ECO:0000256" key="10">
    <source>
        <dbReference type="ARBA" id="ARBA00048567"/>
    </source>
</evidence>
<evidence type="ECO:0000256" key="4">
    <source>
        <dbReference type="ARBA" id="ARBA00022605"/>
    </source>
</evidence>
<dbReference type="RefSeq" id="WP_055306138.1">
    <property type="nucleotide sequence ID" value="NZ_DAWCMB010000290.1"/>
</dbReference>
<dbReference type="Pfam" id="PF01202">
    <property type="entry name" value="SKI"/>
    <property type="match status" value="1"/>
</dbReference>
<dbReference type="InterPro" id="IPR023000">
    <property type="entry name" value="Shikimate_kinase_CS"/>
</dbReference>
<keyword evidence="6 11" id="KW-0547">Nucleotide-binding</keyword>
<evidence type="ECO:0000313" key="13">
    <source>
        <dbReference type="Proteomes" id="UP001442364"/>
    </source>
</evidence>
<feature type="binding site" evidence="11">
    <location>
        <begin position="11"/>
        <end position="16"/>
    </location>
    <ligand>
        <name>ATP</name>
        <dbReference type="ChEBI" id="CHEBI:30616"/>
    </ligand>
</feature>
<dbReference type="InterPro" id="IPR000623">
    <property type="entry name" value="Shikimate_kinase/TSH1"/>
</dbReference>
<accession>A0ABV1BT53</accession>
<protein>
    <recommendedName>
        <fullName evidence="3 11">Shikimate kinase</fullName>
        <shortName evidence="11">SK</shortName>
        <ecNumber evidence="3 11">2.7.1.71</ecNumber>
    </recommendedName>
</protein>
<evidence type="ECO:0000256" key="3">
    <source>
        <dbReference type="ARBA" id="ARBA00012154"/>
    </source>
</evidence>
<comment type="similarity">
    <text evidence="2 11">Belongs to the shikimate kinase family.</text>
</comment>
<reference evidence="12 13" key="1">
    <citation type="submission" date="2024-03" db="EMBL/GenBank/DDBJ databases">
        <title>Human intestinal bacterial collection.</title>
        <authorList>
            <person name="Pauvert C."/>
            <person name="Hitch T.C.A."/>
            <person name="Clavel T."/>
        </authorList>
    </citation>
    <scope>NUCLEOTIDE SEQUENCE [LARGE SCALE GENOMIC DNA]</scope>
    <source>
        <strain evidence="12 13">CLA-AA-H255</strain>
    </source>
</reference>
<evidence type="ECO:0000313" key="12">
    <source>
        <dbReference type="EMBL" id="MEQ2378928.1"/>
    </source>
</evidence>
<organism evidence="12 13">
    <name type="scientific">[Lactobacillus] rogosae</name>
    <dbReference type="NCBI Taxonomy" id="706562"/>
    <lineage>
        <taxon>Bacteria</taxon>
        <taxon>Bacillati</taxon>
        <taxon>Bacillota</taxon>
        <taxon>Clostridia</taxon>
        <taxon>Lachnospirales</taxon>
        <taxon>Lachnospiraceae</taxon>
        <taxon>Lachnospira</taxon>
    </lineage>
</organism>
<keyword evidence="4 11" id="KW-0028">Amino-acid biosynthesis</keyword>
<dbReference type="InterPro" id="IPR027417">
    <property type="entry name" value="P-loop_NTPase"/>
</dbReference>
<keyword evidence="11" id="KW-0963">Cytoplasm</keyword>
<dbReference type="HAMAP" id="MF_00109">
    <property type="entry name" value="Shikimate_kinase"/>
    <property type="match status" value="1"/>
</dbReference>
<keyword evidence="7 11" id="KW-0418">Kinase</keyword>
<feature type="binding site" evidence="11">
    <location>
        <position position="57"/>
    </location>
    <ligand>
        <name>substrate</name>
    </ligand>
</feature>
<evidence type="ECO:0000256" key="9">
    <source>
        <dbReference type="ARBA" id="ARBA00023141"/>
    </source>
</evidence>
<dbReference type="SUPFAM" id="SSF52540">
    <property type="entry name" value="P-loop containing nucleoside triphosphate hydrolases"/>
    <property type="match status" value="1"/>
</dbReference>
<keyword evidence="11" id="KW-0479">Metal-binding</keyword>
<feature type="binding site" evidence="11">
    <location>
        <position position="80"/>
    </location>
    <ligand>
        <name>substrate</name>
    </ligand>
</feature>
<dbReference type="Proteomes" id="UP001442364">
    <property type="component" value="Unassembled WGS sequence"/>
</dbReference>
<keyword evidence="8 11" id="KW-0067">ATP-binding</keyword>
<dbReference type="Gene3D" id="3.40.50.300">
    <property type="entry name" value="P-loop containing nucleotide triphosphate hydrolases"/>
    <property type="match status" value="1"/>
</dbReference>
<comment type="caution">
    <text evidence="11">Lacks conserved residue(s) required for the propagation of feature annotation.</text>
</comment>
<dbReference type="PRINTS" id="PR01100">
    <property type="entry name" value="SHIKIMTKNASE"/>
</dbReference>
<comment type="subunit">
    <text evidence="11">Monomer.</text>
</comment>
<comment type="subcellular location">
    <subcellularLocation>
        <location evidence="11">Cytoplasm</location>
    </subcellularLocation>
</comment>
<comment type="function">
    <text evidence="11">Catalyzes the specific phosphorylation of the 3-hydroxyl group of shikimic acid using ATP as a cosubstrate.</text>
</comment>
<dbReference type="CDD" id="cd00464">
    <property type="entry name" value="SK"/>
    <property type="match status" value="1"/>
</dbReference>
<comment type="caution">
    <text evidence="12">The sequence shown here is derived from an EMBL/GenBank/DDBJ whole genome shotgun (WGS) entry which is preliminary data.</text>
</comment>
<comment type="cofactor">
    <cofactor evidence="11">
        <name>Mg(2+)</name>
        <dbReference type="ChEBI" id="CHEBI:18420"/>
    </cofactor>
    <text evidence="11">Binds 1 Mg(2+) ion per subunit.</text>
</comment>
<feature type="binding site" evidence="11">
    <location>
        <position position="33"/>
    </location>
    <ligand>
        <name>substrate</name>
    </ligand>
</feature>
<dbReference type="PANTHER" id="PTHR21087">
    <property type="entry name" value="SHIKIMATE KINASE"/>
    <property type="match status" value="1"/>
</dbReference>
<comment type="catalytic activity">
    <reaction evidence="10 11">
        <text>shikimate + ATP = 3-phosphoshikimate + ADP + H(+)</text>
        <dbReference type="Rhea" id="RHEA:13121"/>
        <dbReference type="ChEBI" id="CHEBI:15378"/>
        <dbReference type="ChEBI" id="CHEBI:30616"/>
        <dbReference type="ChEBI" id="CHEBI:36208"/>
        <dbReference type="ChEBI" id="CHEBI:145989"/>
        <dbReference type="ChEBI" id="CHEBI:456216"/>
        <dbReference type="EC" id="2.7.1.71"/>
    </reaction>
</comment>
<evidence type="ECO:0000256" key="6">
    <source>
        <dbReference type="ARBA" id="ARBA00022741"/>
    </source>
</evidence>
<evidence type="ECO:0000256" key="7">
    <source>
        <dbReference type="ARBA" id="ARBA00022777"/>
    </source>
</evidence>
<evidence type="ECO:0000256" key="2">
    <source>
        <dbReference type="ARBA" id="ARBA00006997"/>
    </source>
</evidence>
<dbReference type="GO" id="GO:0004765">
    <property type="term" value="F:shikimate kinase activity"/>
    <property type="evidence" value="ECO:0007669"/>
    <property type="project" value="UniProtKB-EC"/>
</dbReference>
<dbReference type="PANTHER" id="PTHR21087:SF16">
    <property type="entry name" value="SHIKIMATE KINASE 1, CHLOROPLASTIC"/>
    <property type="match status" value="1"/>
</dbReference>
<comment type="pathway">
    <text evidence="1 11">Metabolic intermediate biosynthesis; chorismate biosynthesis; chorismate from D-erythrose 4-phosphate and phosphoenolpyruvate: step 5/7.</text>
</comment>
<gene>
    <name evidence="11" type="primary">aroK</name>
    <name evidence="12" type="ORF">WMO14_03380</name>
</gene>
<dbReference type="PROSITE" id="PS01128">
    <property type="entry name" value="SHIKIMATE_KINASE"/>
    <property type="match status" value="1"/>
</dbReference>
<dbReference type="InterPro" id="IPR031322">
    <property type="entry name" value="Shikimate/glucono_kinase"/>
</dbReference>
<feature type="binding site" evidence="11">
    <location>
        <position position="118"/>
    </location>
    <ligand>
        <name>ATP</name>
        <dbReference type="ChEBI" id="CHEBI:30616"/>
    </ligand>
</feature>